<dbReference type="Pfam" id="PF12697">
    <property type="entry name" value="Abhydrolase_6"/>
    <property type="match status" value="1"/>
</dbReference>
<dbReference type="CDD" id="cd12809">
    <property type="entry name" value="Esterase_713_like-2"/>
    <property type="match status" value="1"/>
</dbReference>
<dbReference type="InterPro" id="IPR029058">
    <property type="entry name" value="AB_hydrolase_fold"/>
</dbReference>
<sequence length="363" mass="40248">MPSKQNALFLFLFFVSIVCACVQAQPLNRNSAKALTPVAQHTYFFVGGSYGGDPAKPLMNGQMFVEKLTPVKRRHPYPILLIHGAAQTATNWMGTPDGREGWAQFFSAQGYDVYMVDQPARGRSAWQEGIDGKLSTFDAKTEESLFSVPEQYMLWPQAKFHTQWPGNGPKHGKIGDPIFDQFYSSQVQFVASETETETLIQHAAAALLDRIGPAIVLTHSQSGTFGWLIADVRPKLVKAIVAIEPSGPPLQNEIPFGTDKARVWGVTDIPITYDPPITDPSQLQVEQQDKPDKPDLARCWSQKTPAHSLVNLRVHHERSHGGIRLRTNQIQACTASITPIPFLRASGWFLSEPAIGMTAFRVR</sequence>
<dbReference type="EMBL" id="CP080095">
    <property type="protein sequence ID" value="QYD67961.1"/>
    <property type="molecule type" value="Genomic_DNA"/>
</dbReference>
<dbReference type="GO" id="GO:0016787">
    <property type="term" value="F:hydrolase activity"/>
    <property type="evidence" value="ECO:0007669"/>
    <property type="project" value="UniProtKB-KW"/>
</dbReference>
<evidence type="ECO:0000313" key="4">
    <source>
        <dbReference type="Proteomes" id="UP000826462"/>
    </source>
</evidence>
<keyword evidence="4" id="KW-1185">Reference proteome</keyword>
<feature type="chain" id="PRO_5046602496" evidence="1">
    <location>
        <begin position="21"/>
        <end position="363"/>
    </location>
</feature>
<keyword evidence="3" id="KW-0378">Hydrolase</keyword>
<dbReference type="PROSITE" id="PS51257">
    <property type="entry name" value="PROKAR_LIPOPROTEIN"/>
    <property type="match status" value="1"/>
</dbReference>
<dbReference type="PANTHER" id="PTHR43194:SF4">
    <property type="entry name" value="AB HYDROLASE-1 DOMAIN-CONTAINING PROTEIN"/>
    <property type="match status" value="1"/>
</dbReference>
<protein>
    <submittedName>
        <fullName evidence="3">Alpha/beta fold hydrolase</fullName>
    </submittedName>
</protein>
<dbReference type="Proteomes" id="UP000826462">
    <property type="component" value="Chromosome 1"/>
</dbReference>
<dbReference type="PANTHER" id="PTHR43194">
    <property type="entry name" value="HYDROLASE ALPHA/BETA FOLD FAMILY"/>
    <property type="match status" value="1"/>
</dbReference>
<keyword evidence="1" id="KW-0732">Signal</keyword>
<evidence type="ECO:0000313" key="3">
    <source>
        <dbReference type="EMBL" id="QYD67961.1"/>
    </source>
</evidence>
<dbReference type="RefSeq" id="WP_219797340.1">
    <property type="nucleotide sequence ID" value="NZ_CP080095.1"/>
</dbReference>
<name>A0ABX8UH43_9BURK</name>
<organism evidence="3 4">
    <name type="scientific">Paraburkholderia edwinii</name>
    <dbReference type="NCBI Taxonomy" id="2861782"/>
    <lineage>
        <taxon>Bacteria</taxon>
        <taxon>Pseudomonadati</taxon>
        <taxon>Pseudomonadota</taxon>
        <taxon>Betaproteobacteria</taxon>
        <taxon>Burkholderiales</taxon>
        <taxon>Burkholderiaceae</taxon>
        <taxon>Paraburkholderia</taxon>
    </lineage>
</organism>
<reference evidence="3 4" key="1">
    <citation type="submission" date="2021-07" db="EMBL/GenBank/DDBJ databases">
        <title>Paraburkholderia edwinii protects Aspergillus sp. from phenazines by acting as a toxin sponge.</title>
        <authorList>
            <person name="Dahlstrom K.M."/>
            <person name="Newman D.K."/>
        </authorList>
    </citation>
    <scope>NUCLEOTIDE SEQUENCE [LARGE SCALE GENOMIC DNA]</scope>
    <source>
        <strain evidence="3 4">Pe01</strain>
    </source>
</reference>
<dbReference type="InterPro" id="IPR000073">
    <property type="entry name" value="AB_hydrolase_1"/>
</dbReference>
<dbReference type="InterPro" id="IPR050228">
    <property type="entry name" value="Carboxylesterase_BioH"/>
</dbReference>
<dbReference type="Gene3D" id="3.40.50.1820">
    <property type="entry name" value="alpha/beta hydrolase"/>
    <property type="match status" value="1"/>
</dbReference>
<evidence type="ECO:0000256" key="1">
    <source>
        <dbReference type="SAM" id="SignalP"/>
    </source>
</evidence>
<gene>
    <name evidence="3" type="ORF">KZJ38_16870</name>
</gene>
<proteinExistence type="predicted"/>
<evidence type="ECO:0000259" key="2">
    <source>
        <dbReference type="Pfam" id="PF12697"/>
    </source>
</evidence>
<accession>A0ABX8UH43</accession>
<feature type="domain" description="AB hydrolase-1" evidence="2">
    <location>
        <begin position="79"/>
        <end position="256"/>
    </location>
</feature>
<feature type="signal peptide" evidence="1">
    <location>
        <begin position="1"/>
        <end position="20"/>
    </location>
</feature>
<dbReference type="SUPFAM" id="SSF53474">
    <property type="entry name" value="alpha/beta-Hydrolases"/>
    <property type="match status" value="1"/>
</dbReference>